<organism evidence="12 13">
    <name type="scientific">Frankliniella occidentalis</name>
    <name type="common">Western flower thrips</name>
    <name type="synonym">Euthrips occidentalis</name>
    <dbReference type="NCBI Taxonomy" id="133901"/>
    <lineage>
        <taxon>Eukaryota</taxon>
        <taxon>Metazoa</taxon>
        <taxon>Ecdysozoa</taxon>
        <taxon>Arthropoda</taxon>
        <taxon>Hexapoda</taxon>
        <taxon>Insecta</taxon>
        <taxon>Pterygota</taxon>
        <taxon>Neoptera</taxon>
        <taxon>Paraneoptera</taxon>
        <taxon>Thysanoptera</taxon>
        <taxon>Terebrantia</taxon>
        <taxon>Thripoidea</taxon>
        <taxon>Thripidae</taxon>
        <taxon>Frankliniella</taxon>
    </lineage>
</organism>
<sequence length="1056" mass="119333">MAAPAFNIPPLRYFEPAEISVTGWVQLFDGYCTLVKMPGEVINENALIRLLRQKYEPPGLVSTNRLQFNRRVQLQTESATDYVTALQVLADRSNNLTFFQAKELCEKDDALRNEVRFMAQHMAGLNAASYQPKQPSLKFKPFTYRRETPHGSNGSYKKQNHEQPRSTWNPCFRCSRKHDGRNCPAKDWECHKCHKKGHISKCCPQRLVKVVEPQVPVAPPTAEPPLSHLGQQPPLSSIEEEVERLFRVSKEPVQVILLNHVSQSPPVLVRLSVNGIELEMEVDTGAGVTVVSYAVYLKFLKSCSLSPSPFVLNSVSGSIKVFGQLSVSVALPSQPPVQLILVVCDTVAPVRSLLGRPWLDVLFKDWRKVFLPANVISSVSDRVQQLQHMFPKVFDSLNDDPITPFKAKLLFIGNVKDIFAPAYSLPYSLVDVIDSLIEKLVSSNKVFPVTYSENASPCVPIKKKDGSYRLCVDFKRTLNTQLKVQQYPLPRIDDIFASLADASVFTVIDLSDAYLQLELDEASKKYVTANTHQGLYRYNRLIYGIASAPAIFQQVMDCILKGIPGVKCYLDDTLWFVNQVEYLGNIISKEGRKPSPDKIQAVLKARVPTTKKQVLSFLGLFTYYFPLLPNFSAISKPLRLLSDPIVWDASAQSSYDECKKLFLTSGVLVNYNPELPIVVLSDASPDGLGAILCHKVGNTERPVAFASCALTPCQQNYAQIDREALGIMFAINKFHKFIWGRQFILVTDNAPLRHILSPDKSIPVLSAQRLQHWSYILQAYTFNIEHRKAELMSHVDALSRVPPPTEFFDDIALHSNFSEAFEISSIARDLPLNSSVIAEETKRDPELSKLSLQCKVGWPDWDRFLDPLVKPFFKLREQLSLEKGCVLYASRVVIPKSLLKQVIEILHEDRSHDYVPWPEAKEPMQRVHVDLYTFKGIHFFLFADSFSKWIHVQRMVRTTASDVISVLSTIFAIWGDPQTLVSDNGPPFDSFDLIDFCTARDIILTHSPAYHPESNGYAERSVQIAKKSIEKMFLEYQAKDSTHLQVFPIDICDKFS</sequence>
<dbReference type="Pfam" id="PF00078">
    <property type="entry name" value="RVT_1"/>
    <property type="match status" value="1"/>
</dbReference>
<dbReference type="Gene3D" id="3.30.420.10">
    <property type="entry name" value="Ribonuclease H-like superfamily/Ribonuclease H"/>
    <property type="match status" value="1"/>
</dbReference>
<dbReference type="Gene3D" id="3.30.70.270">
    <property type="match status" value="2"/>
</dbReference>
<evidence type="ECO:0000256" key="3">
    <source>
        <dbReference type="ARBA" id="ARBA00022695"/>
    </source>
</evidence>
<dbReference type="GO" id="GO:0015074">
    <property type="term" value="P:DNA integration"/>
    <property type="evidence" value="ECO:0007669"/>
    <property type="project" value="InterPro"/>
</dbReference>
<dbReference type="GO" id="GO:0016787">
    <property type="term" value="F:hydrolase activity"/>
    <property type="evidence" value="ECO:0007669"/>
    <property type="project" value="UniProtKB-KW"/>
</dbReference>
<name>A0A9C6WYB0_FRAOC</name>
<dbReference type="Gene3D" id="3.10.10.10">
    <property type="entry name" value="HIV Type 1 Reverse Transcriptase, subunit A, domain 1"/>
    <property type="match status" value="1"/>
</dbReference>
<dbReference type="FunFam" id="3.10.20.370:FF:000001">
    <property type="entry name" value="Retrovirus-related Pol polyprotein from transposon 17.6-like protein"/>
    <property type="match status" value="1"/>
</dbReference>
<reference evidence="13" key="1">
    <citation type="submission" date="2025-08" db="UniProtKB">
        <authorList>
            <consortium name="RefSeq"/>
        </authorList>
    </citation>
    <scope>IDENTIFICATION</scope>
    <source>
        <tissue evidence="13">Whole organism</tissue>
    </source>
</reference>
<dbReference type="InterPro" id="IPR001584">
    <property type="entry name" value="Integrase_cat-core"/>
</dbReference>
<evidence type="ECO:0000259" key="10">
    <source>
        <dbReference type="PROSITE" id="PS50878"/>
    </source>
</evidence>
<dbReference type="GO" id="GO:0004519">
    <property type="term" value="F:endonuclease activity"/>
    <property type="evidence" value="ECO:0007669"/>
    <property type="project" value="UniProtKB-KW"/>
</dbReference>
<dbReference type="Gene3D" id="2.40.70.10">
    <property type="entry name" value="Acid Proteases"/>
    <property type="match status" value="1"/>
</dbReference>
<dbReference type="PANTHER" id="PTHR37984:SF5">
    <property type="entry name" value="PROTEIN NYNRIN-LIKE"/>
    <property type="match status" value="1"/>
</dbReference>
<dbReference type="PROSITE" id="PS50994">
    <property type="entry name" value="INTEGRASE"/>
    <property type="match status" value="1"/>
</dbReference>
<dbReference type="InterPro" id="IPR001878">
    <property type="entry name" value="Znf_CCHC"/>
</dbReference>
<keyword evidence="12" id="KW-1185">Reference proteome</keyword>
<dbReference type="GeneID" id="127750076"/>
<dbReference type="InterPro" id="IPR021109">
    <property type="entry name" value="Peptidase_aspartic_dom_sf"/>
</dbReference>
<feature type="domain" description="CCHC-type" evidence="9">
    <location>
        <begin position="190"/>
        <end position="205"/>
    </location>
</feature>
<evidence type="ECO:0000256" key="2">
    <source>
        <dbReference type="ARBA" id="ARBA00022679"/>
    </source>
</evidence>
<keyword evidence="7" id="KW-0695">RNA-directed DNA polymerase</keyword>
<dbReference type="SUPFAM" id="SSF50630">
    <property type="entry name" value="Acid proteases"/>
    <property type="match status" value="1"/>
</dbReference>
<protein>
    <recommendedName>
        <fullName evidence="1">RNA-directed DNA polymerase</fullName>
        <ecNumber evidence="1">2.7.7.49</ecNumber>
    </recommendedName>
</protein>
<accession>A0A9C6WYB0</accession>
<dbReference type="GO" id="GO:0008270">
    <property type="term" value="F:zinc ion binding"/>
    <property type="evidence" value="ECO:0007669"/>
    <property type="project" value="UniProtKB-KW"/>
</dbReference>
<keyword evidence="4" id="KW-0540">Nuclease</keyword>
<evidence type="ECO:0000256" key="4">
    <source>
        <dbReference type="ARBA" id="ARBA00022722"/>
    </source>
</evidence>
<dbReference type="EC" id="2.7.7.49" evidence="1"/>
<dbReference type="GO" id="GO:0003964">
    <property type="term" value="F:RNA-directed DNA polymerase activity"/>
    <property type="evidence" value="ECO:0007669"/>
    <property type="project" value="UniProtKB-KW"/>
</dbReference>
<dbReference type="OrthoDB" id="8195559at2759"/>
<dbReference type="GO" id="GO:0003676">
    <property type="term" value="F:nucleic acid binding"/>
    <property type="evidence" value="ECO:0007669"/>
    <property type="project" value="InterPro"/>
</dbReference>
<keyword evidence="6" id="KW-0378">Hydrolase</keyword>
<dbReference type="InterPro" id="IPR043128">
    <property type="entry name" value="Rev_trsase/Diguanyl_cyclase"/>
</dbReference>
<dbReference type="GO" id="GO:0042575">
    <property type="term" value="C:DNA polymerase complex"/>
    <property type="evidence" value="ECO:0007669"/>
    <property type="project" value="UniProtKB-ARBA"/>
</dbReference>
<proteinExistence type="predicted"/>
<dbReference type="InterPro" id="IPR041373">
    <property type="entry name" value="RT_RNaseH"/>
</dbReference>
<dbReference type="InterPro" id="IPR000477">
    <property type="entry name" value="RT_dom"/>
</dbReference>
<dbReference type="KEGG" id="foc:127750076"/>
<keyword evidence="8" id="KW-0863">Zinc-finger</keyword>
<dbReference type="Gene3D" id="3.10.20.370">
    <property type="match status" value="1"/>
</dbReference>
<feature type="domain" description="Reverse transcriptase" evidence="10">
    <location>
        <begin position="442"/>
        <end position="622"/>
    </location>
</feature>
<gene>
    <name evidence="13" type="primary">LOC127750076</name>
</gene>
<dbReference type="SUPFAM" id="SSF56672">
    <property type="entry name" value="DNA/RNA polymerases"/>
    <property type="match status" value="1"/>
</dbReference>
<keyword evidence="8" id="KW-0479">Metal-binding</keyword>
<evidence type="ECO:0000256" key="6">
    <source>
        <dbReference type="ARBA" id="ARBA00022801"/>
    </source>
</evidence>
<dbReference type="AlphaFoldDB" id="A0A9C6WYB0"/>
<dbReference type="Pfam" id="PF17917">
    <property type="entry name" value="RT_RNaseH"/>
    <property type="match status" value="1"/>
</dbReference>
<dbReference type="RefSeq" id="XP_052126586.1">
    <property type="nucleotide sequence ID" value="XM_052270626.1"/>
</dbReference>
<evidence type="ECO:0000313" key="13">
    <source>
        <dbReference type="RefSeq" id="XP_052126586.1"/>
    </source>
</evidence>
<keyword evidence="2" id="KW-0808">Transferase</keyword>
<dbReference type="Pfam" id="PF00665">
    <property type="entry name" value="rve"/>
    <property type="match status" value="1"/>
</dbReference>
<dbReference type="Proteomes" id="UP000504606">
    <property type="component" value="Unplaced"/>
</dbReference>
<dbReference type="CDD" id="cd01647">
    <property type="entry name" value="RT_LTR"/>
    <property type="match status" value="1"/>
</dbReference>
<keyword evidence="3" id="KW-0548">Nucleotidyltransferase</keyword>
<dbReference type="PROSITE" id="PS50158">
    <property type="entry name" value="ZF_CCHC"/>
    <property type="match status" value="1"/>
</dbReference>
<evidence type="ECO:0000259" key="9">
    <source>
        <dbReference type="PROSITE" id="PS50158"/>
    </source>
</evidence>
<dbReference type="InterPro" id="IPR050951">
    <property type="entry name" value="Retrovirus_Pol_polyprotein"/>
</dbReference>
<dbReference type="PANTHER" id="PTHR37984">
    <property type="entry name" value="PROTEIN CBG26694"/>
    <property type="match status" value="1"/>
</dbReference>
<keyword evidence="5" id="KW-0255">Endonuclease</keyword>
<feature type="domain" description="Integrase catalytic" evidence="11">
    <location>
        <begin position="919"/>
        <end position="1056"/>
    </location>
</feature>
<dbReference type="InterPro" id="IPR043502">
    <property type="entry name" value="DNA/RNA_pol_sf"/>
</dbReference>
<evidence type="ECO:0000256" key="5">
    <source>
        <dbReference type="ARBA" id="ARBA00022759"/>
    </source>
</evidence>
<evidence type="ECO:0000259" key="11">
    <source>
        <dbReference type="PROSITE" id="PS50994"/>
    </source>
</evidence>
<evidence type="ECO:0000256" key="7">
    <source>
        <dbReference type="ARBA" id="ARBA00022918"/>
    </source>
</evidence>
<keyword evidence="8" id="KW-0862">Zinc</keyword>
<dbReference type="SUPFAM" id="SSF53098">
    <property type="entry name" value="Ribonuclease H-like"/>
    <property type="match status" value="1"/>
</dbReference>
<evidence type="ECO:0000256" key="8">
    <source>
        <dbReference type="PROSITE-ProRule" id="PRU00047"/>
    </source>
</evidence>
<dbReference type="InterPro" id="IPR012337">
    <property type="entry name" value="RNaseH-like_sf"/>
</dbReference>
<dbReference type="CDD" id="cd09274">
    <property type="entry name" value="RNase_HI_RT_Ty3"/>
    <property type="match status" value="1"/>
</dbReference>
<dbReference type="InterPro" id="IPR036397">
    <property type="entry name" value="RNaseH_sf"/>
</dbReference>
<evidence type="ECO:0000256" key="1">
    <source>
        <dbReference type="ARBA" id="ARBA00012493"/>
    </source>
</evidence>
<evidence type="ECO:0000313" key="12">
    <source>
        <dbReference type="Proteomes" id="UP000504606"/>
    </source>
</evidence>
<dbReference type="PROSITE" id="PS50878">
    <property type="entry name" value="RT_POL"/>
    <property type="match status" value="1"/>
</dbReference>